<evidence type="ECO:0000313" key="2">
    <source>
        <dbReference type="EMBL" id="SFL43554.1"/>
    </source>
</evidence>
<accession>A0A1I4HN46</accession>
<evidence type="ECO:0000256" key="1">
    <source>
        <dbReference type="SAM" id="MobiDB-lite"/>
    </source>
</evidence>
<proteinExistence type="predicted"/>
<evidence type="ECO:0000313" key="3">
    <source>
        <dbReference type="Proteomes" id="UP000199144"/>
    </source>
</evidence>
<organism evidence="2 3">
    <name type="scientific">Shimia aestuarii</name>
    <dbReference type="NCBI Taxonomy" id="254406"/>
    <lineage>
        <taxon>Bacteria</taxon>
        <taxon>Pseudomonadati</taxon>
        <taxon>Pseudomonadota</taxon>
        <taxon>Alphaproteobacteria</taxon>
        <taxon>Rhodobacterales</taxon>
        <taxon>Roseobacteraceae</taxon>
    </lineage>
</organism>
<keyword evidence="3" id="KW-1185">Reference proteome</keyword>
<dbReference type="Proteomes" id="UP000199144">
    <property type="component" value="Unassembled WGS sequence"/>
</dbReference>
<dbReference type="AlphaFoldDB" id="A0A1I4HN46"/>
<feature type="region of interest" description="Disordered" evidence="1">
    <location>
        <begin position="145"/>
        <end position="177"/>
    </location>
</feature>
<protein>
    <submittedName>
        <fullName evidence="2">Uncharacterized protein</fullName>
    </submittedName>
</protein>
<gene>
    <name evidence="2" type="ORF">SAMN04488042_101186</name>
</gene>
<sequence>MGAKRAALCPFSRMFSTCAPLISDPVPVLSRWPTSSPASTVAAMTCPGVGRVARGNGGLVLGHGGQRALWCDPRPIRRTGRFRRLVPDRSQAGAARQQMRTGLGAPGARDRVASCVLTGLRPYGAGSVFTRDGCGLVMVWPVHPPRSKGQQKECRVSSSARGGSGRPGDRNGERLKKPWRCLETAGRLLASMQE</sequence>
<dbReference type="EMBL" id="FOTQ01000001">
    <property type="protein sequence ID" value="SFL43554.1"/>
    <property type="molecule type" value="Genomic_DNA"/>
</dbReference>
<name>A0A1I4HN46_9RHOB</name>
<dbReference type="STRING" id="254406.SAMN04488042_101186"/>
<reference evidence="2 3" key="1">
    <citation type="submission" date="2016-10" db="EMBL/GenBank/DDBJ databases">
        <authorList>
            <person name="de Groot N.N."/>
        </authorList>
    </citation>
    <scope>NUCLEOTIDE SEQUENCE [LARGE SCALE GENOMIC DNA]</scope>
    <source>
        <strain evidence="2 3">DSM 15283</strain>
    </source>
</reference>
<feature type="compositionally biased region" description="Basic and acidic residues" evidence="1">
    <location>
        <begin position="167"/>
        <end position="176"/>
    </location>
</feature>